<name>A0A0N8R0T0_9PSED</name>
<dbReference type="Proteomes" id="UP000050411">
    <property type="component" value="Unassembled WGS sequence"/>
</dbReference>
<dbReference type="NCBIfam" id="TIGR01560">
    <property type="entry name" value="put_DNA_pack"/>
    <property type="match status" value="1"/>
</dbReference>
<gene>
    <name evidence="1" type="ORF">ALO92_03009</name>
    <name evidence="2" type="ORF">SAMN05216596_102169</name>
</gene>
<evidence type="ECO:0000313" key="4">
    <source>
        <dbReference type="Proteomes" id="UP000183042"/>
    </source>
</evidence>
<dbReference type="Pfam" id="PF05135">
    <property type="entry name" value="Phage_connect_1"/>
    <property type="match status" value="1"/>
</dbReference>
<reference evidence="2 4" key="2">
    <citation type="submission" date="2016-10" db="EMBL/GenBank/DDBJ databases">
        <authorList>
            <person name="Varghese N."/>
            <person name="Submissions S."/>
        </authorList>
    </citation>
    <scope>NUCLEOTIDE SEQUENCE [LARGE SCALE GENOMIC DNA]</scope>
    <source>
        <strain evidence="2 4">DSM 14939</strain>
    </source>
</reference>
<dbReference type="CDD" id="cd08054">
    <property type="entry name" value="gp6"/>
    <property type="match status" value="1"/>
</dbReference>
<evidence type="ECO:0000313" key="1">
    <source>
        <dbReference type="EMBL" id="KPW82046.1"/>
    </source>
</evidence>
<reference evidence="1 3" key="1">
    <citation type="submission" date="2015-09" db="EMBL/GenBank/DDBJ databases">
        <title>Genome announcement of multiple Pseudomonas syringae strains.</title>
        <authorList>
            <person name="Thakur S."/>
            <person name="Wang P.W."/>
            <person name="Gong Y."/>
            <person name="Weir B.S."/>
            <person name="Guttman D.S."/>
        </authorList>
    </citation>
    <scope>NUCLEOTIDE SEQUENCE [LARGE SCALE GENOMIC DNA]</scope>
    <source>
        <strain evidence="1 3">ICMP19117</strain>
    </source>
</reference>
<accession>A0A0N8R0T0</accession>
<organism evidence="1 3">
    <name type="scientific">Pseudomonas congelans</name>
    <dbReference type="NCBI Taxonomy" id="200452"/>
    <lineage>
        <taxon>Bacteria</taxon>
        <taxon>Pseudomonadati</taxon>
        <taxon>Pseudomonadota</taxon>
        <taxon>Gammaproteobacteria</taxon>
        <taxon>Pseudomonadales</taxon>
        <taxon>Pseudomonadaceae</taxon>
        <taxon>Pseudomonas</taxon>
    </lineage>
</organism>
<dbReference type="PATRIC" id="fig|200452.3.peg.3613"/>
<proteinExistence type="predicted"/>
<dbReference type="InterPro" id="IPR006450">
    <property type="entry name" value="Phage_HK97_gp6-like"/>
</dbReference>
<evidence type="ECO:0000313" key="2">
    <source>
        <dbReference type="EMBL" id="SDO89559.1"/>
    </source>
</evidence>
<comment type="caution">
    <text evidence="1">The sequence shown here is derived from an EMBL/GenBank/DDBJ whole genome shotgun (WGS) entry which is preliminary data.</text>
</comment>
<protein>
    <submittedName>
        <fullName evidence="1">Prophage PssSM-03, Orf25</fullName>
    </submittedName>
    <submittedName>
        <fullName evidence="2">Uncharacterized phage protein (Possible DNA packaging)</fullName>
    </submittedName>
</protein>
<keyword evidence="4" id="KW-1185">Reference proteome</keyword>
<evidence type="ECO:0000313" key="3">
    <source>
        <dbReference type="Proteomes" id="UP000050411"/>
    </source>
</evidence>
<dbReference type="EMBL" id="FNJH01000002">
    <property type="protein sequence ID" value="SDO89559.1"/>
    <property type="molecule type" value="Genomic_DNA"/>
</dbReference>
<dbReference type="Gene3D" id="1.10.3230.30">
    <property type="entry name" value="Phage gp6-like head-tail connector protein"/>
    <property type="match status" value="1"/>
</dbReference>
<sequence>MIDLALVKIQLKVDGEEEDRLIAGYVEAAKSHVAMHCDRELVEGDPAGPEQMGFTPDVEQAVLLLVGHWYVNREAVVIGGAPAEVQLAFERLLWYRKRF</sequence>
<dbReference type="GeneID" id="65074720"/>
<dbReference type="Proteomes" id="UP000183042">
    <property type="component" value="Unassembled WGS sequence"/>
</dbReference>
<dbReference type="AlphaFoldDB" id="A0A0N8R0T0"/>
<dbReference type="RefSeq" id="WP_054994520.1">
    <property type="nucleotide sequence ID" value="NZ_FNJH01000002.1"/>
</dbReference>
<dbReference type="InterPro" id="IPR021146">
    <property type="entry name" value="Phage_gp6-like_head-tail"/>
</dbReference>
<dbReference type="EMBL" id="LJQB01000086">
    <property type="protein sequence ID" value="KPW82046.1"/>
    <property type="molecule type" value="Genomic_DNA"/>
</dbReference>